<accession>A0AAV8SYG5</accession>
<gene>
    <name evidence="1" type="ORF">K2173_007134</name>
</gene>
<dbReference type="InterPro" id="IPR045053">
    <property type="entry name" value="MAN-like"/>
</dbReference>
<name>A0AAV8SYG5_9ROSI</name>
<reference evidence="1 2" key="1">
    <citation type="submission" date="2021-09" db="EMBL/GenBank/DDBJ databases">
        <title>Genomic insights and catalytic innovation underlie evolution of tropane alkaloids biosynthesis.</title>
        <authorList>
            <person name="Wang Y.-J."/>
            <person name="Tian T."/>
            <person name="Huang J.-P."/>
            <person name="Huang S.-X."/>
        </authorList>
    </citation>
    <scope>NUCLEOTIDE SEQUENCE [LARGE SCALE GENOMIC DNA]</scope>
    <source>
        <strain evidence="1">KIB-2018</strain>
        <tissue evidence="1">Leaf</tissue>
    </source>
</reference>
<dbReference type="Gene3D" id="3.20.20.80">
    <property type="entry name" value="Glycosidases"/>
    <property type="match status" value="1"/>
</dbReference>
<dbReference type="SUPFAM" id="SSF51445">
    <property type="entry name" value="(Trans)glycosidases"/>
    <property type="match status" value="1"/>
</dbReference>
<dbReference type="AlphaFoldDB" id="A0AAV8SYG5"/>
<dbReference type="PANTHER" id="PTHR31451:SF53">
    <property type="entry name" value="MANNAN ENDO-1,4-BETA-MANNOSIDASE"/>
    <property type="match status" value="1"/>
</dbReference>
<dbReference type="Proteomes" id="UP001159364">
    <property type="component" value="Linkage Group LG07"/>
</dbReference>
<keyword evidence="2" id="KW-1185">Reference proteome</keyword>
<organism evidence="1 2">
    <name type="scientific">Erythroxylum novogranatense</name>
    <dbReference type="NCBI Taxonomy" id="1862640"/>
    <lineage>
        <taxon>Eukaryota</taxon>
        <taxon>Viridiplantae</taxon>
        <taxon>Streptophyta</taxon>
        <taxon>Embryophyta</taxon>
        <taxon>Tracheophyta</taxon>
        <taxon>Spermatophyta</taxon>
        <taxon>Magnoliopsida</taxon>
        <taxon>eudicotyledons</taxon>
        <taxon>Gunneridae</taxon>
        <taxon>Pentapetalae</taxon>
        <taxon>rosids</taxon>
        <taxon>fabids</taxon>
        <taxon>Malpighiales</taxon>
        <taxon>Erythroxylaceae</taxon>
        <taxon>Erythroxylum</taxon>
    </lineage>
</organism>
<dbReference type="InterPro" id="IPR017853">
    <property type="entry name" value="GH"/>
</dbReference>
<dbReference type="GO" id="GO:0016985">
    <property type="term" value="F:mannan endo-1,4-beta-mannosidase activity"/>
    <property type="evidence" value="ECO:0007669"/>
    <property type="project" value="UniProtKB-EC"/>
</dbReference>
<proteinExistence type="predicted"/>
<dbReference type="FunFam" id="3.20.20.80:FF:000313">
    <property type="entry name" value="Uncharacterized protein"/>
    <property type="match status" value="1"/>
</dbReference>
<protein>
    <recommendedName>
        <fullName evidence="3">Mannan endo-1,4-beta-mannosidase</fullName>
    </recommendedName>
</protein>
<evidence type="ECO:0000313" key="2">
    <source>
        <dbReference type="Proteomes" id="UP001159364"/>
    </source>
</evidence>
<dbReference type="PANTHER" id="PTHR31451">
    <property type="match status" value="1"/>
</dbReference>
<sequence>MAWELMNEPRCQVDYTGKTINVRHMLSGQNENAQMTFMQRWITSHWTDSRAIIKKPLIFAEFGKSTKDPGYSITARNSFLSTIYSSIYNLARNGGTLGGGLVWQLMAPGMESYDYGYEIVLSQNPSTNVVIAEQSNKMMALEHMI</sequence>
<dbReference type="EMBL" id="JAIWQS010000007">
    <property type="protein sequence ID" value="KAJ8759517.1"/>
    <property type="molecule type" value="Genomic_DNA"/>
</dbReference>
<evidence type="ECO:0000313" key="1">
    <source>
        <dbReference type="EMBL" id="KAJ8759517.1"/>
    </source>
</evidence>
<comment type="caution">
    <text evidence="1">The sequence shown here is derived from an EMBL/GenBank/DDBJ whole genome shotgun (WGS) entry which is preliminary data.</text>
</comment>
<evidence type="ECO:0008006" key="3">
    <source>
        <dbReference type="Google" id="ProtNLM"/>
    </source>
</evidence>